<gene>
    <name evidence="1" type="ORF">VFH_II117000</name>
</gene>
<proteinExistence type="predicted"/>
<protein>
    <submittedName>
        <fullName evidence="1">Uncharacterized protein</fullName>
    </submittedName>
</protein>
<dbReference type="Proteomes" id="UP001157006">
    <property type="component" value="Chromosome 2"/>
</dbReference>
<organism evidence="1 2">
    <name type="scientific">Vicia faba</name>
    <name type="common">Broad bean</name>
    <name type="synonym">Faba vulgaris</name>
    <dbReference type="NCBI Taxonomy" id="3906"/>
    <lineage>
        <taxon>Eukaryota</taxon>
        <taxon>Viridiplantae</taxon>
        <taxon>Streptophyta</taxon>
        <taxon>Embryophyta</taxon>
        <taxon>Tracheophyta</taxon>
        <taxon>Spermatophyta</taxon>
        <taxon>Magnoliopsida</taxon>
        <taxon>eudicotyledons</taxon>
        <taxon>Gunneridae</taxon>
        <taxon>Pentapetalae</taxon>
        <taxon>rosids</taxon>
        <taxon>fabids</taxon>
        <taxon>Fabales</taxon>
        <taxon>Fabaceae</taxon>
        <taxon>Papilionoideae</taxon>
        <taxon>50 kb inversion clade</taxon>
        <taxon>NPAAA clade</taxon>
        <taxon>Hologalegina</taxon>
        <taxon>IRL clade</taxon>
        <taxon>Fabeae</taxon>
        <taxon>Vicia</taxon>
    </lineage>
</organism>
<accession>A0AAV0ZMF2</accession>
<reference evidence="1 2" key="1">
    <citation type="submission" date="2023-01" db="EMBL/GenBank/DDBJ databases">
        <authorList>
            <person name="Kreplak J."/>
        </authorList>
    </citation>
    <scope>NUCLEOTIDE SEQUENCE [LARGE SCALE GENOMIC DNA]</scope>
</reference>
<name>A0AAV0ZMF2_VICFA</name>
<dbReference type="EMBL" id="OX451737">
    <property type="protein sequence ID" value="CAI8598213.1"/>
    <property type="molecule type" value="Genomic_DNA"/>
</dbReference>
<evidence type="ECO:0000313" key="2">
    <source>
        <dbReference type="Proteomes" id="UP001157006"/>
    </source>
</evidence>
<dbReference type="AlphaFoldDB" id="A0AAV0ZMF2"/>
<evidence type="ECO:0000313" key="1">
    <source>
        <dbReference type="EMBL" id="CAI8598213.1"/>
    </source>
</evidence>
<keyword evidence="2" id="KW-1185">Reference proteome</keyword>
<sequence>MVSLEALAMAGVNYEEYGMSIEELERRDLDLYPPPHLLAEEEDDESSINGVRRYTSTRQSSINEEEEFCVTFTNHEEKRKIKGRKLGKCSRSIKLMARSFGMLISLSCLIRTRD</sequence>